<name>A0A0F2LYK5_SPOSC</name>
<evidence type="ECO:0000313" key="6">
    <source>
        <dbReference type="Proteomes" id="UP000033710"/>
    </source>
</evidence>
<dbReference type="EMBL" id="AXCR01000012">
    <property type="protein sequence ID" value="KJR80966.1"/>
    <property type="molecule type" value="Genomic_DNA"/>
</dbReference>
<dbReference type="GeneID" id="27667140"/>
<dbReference type="Gene3D" id="3.30.300.30">
    <property type="match status" value="1"/>
</dbReference>
<dbReference type="SUPFAM" id="SSF56801">
    <property type="entry name" value="Acetyl-CoA synthetase-like"/>
    <property type="match status" value="1"/>
</dbReference>
<feature type="domain" description="AMP-dependent synthetase/ligase" evidence="3">
    <location>
        <begin position="32"/>
        <end position="403"/>
    </location>
</feature>
<dbReference type="InterPro" id="IPR020845">
    <property type="entry name" value="AMP-binding_CS"/>
</dbReference>
<dbReference type="PANTHER" id="PTHR24096">
    <property type="entry name" value="LONG-CHAIN-FATTY-ACID--COA LIGASE"/>
    <property type="match status" value="1"/>
</dbReference>
<dbReference type="FunFam" id="3.30.300.30:FF:000007">
    <property type="entry name" value="4-coumarate--CoA ligase 2"/>
    <property type="match status" value="1"/>
</dbReference>
<feature type="domain" description="AMP-binding enzyme C-terminal" evidence="4">
    <location>
        <begin position="454"/>
        <end position="534"/>
    </location>
</feature>
<dbReference type="OrthoDB" id="6509636at2759"/>
<organism evidence="5 6">
    <name type="scientific">Sporothrix schenckii 1099-18</name>
    <dbReference type="NCBI Taxonomy" id="1397361"/>
    <lineage>
        <taxon>Eukaryota</taxon>
        <taxon>Fungi</taxon>
        <taxon>Dikarya</taxon>
        <taxon>Ascomycota</taxon>
        <taxon>Pezizomycotina</taxon>
        <taxon>Sordariomycetes</taxon>
        <taxon>Sordariomycetidae</taxon>
        <taxon>Ophiostomatales</taxon>
        <taxon>Ophiostomataceae</taxon>
        <taxon>Sporothrix</taxon>
    </lineage>
</organism>
<evidence type="ECO:0008006" key="7">
    <source>
        <dbReference type="Google" id="ProtNLM"/>
    </source>
</evidence>
<dbReference type="PROSITE" id="PS00455">
    <property type="entry name" value="AMP_BINDING"/>
    <property type="match status" value="1"/>
</dbReference>
<proteinExistence type="inferred from homology"/>
<comment type="caution">
    <text evidence="5">The sequence shown here is derived from an EMBL/GenBank/DDBJ whole genome shotgun (WGS) entry which is preliminary data.</text>
</comment>
<dbReference type="VEuPathDB" id="FungiDB:SPSK_05112"/>
<dbReference type="Pfam" id="PF13193">
    <property type="entry name" value="AMP-binding_C"/>
    <property type="match status" value="1"/>
</dbReference>
<dbReference type="Proteomes" id="UP000033710">
    <property type="component" value="Unassembled WGS sequence"/>
</dbReference>
<evidence type="ECO:0000259" key="3">
    <source>
        <dbReference type="Pfam" id="PF00501"/>
    </source>
</evidence>
<evidence type="ECO:0000313" key="5">
    <source>
        <dbReference type="EMBL" id="KJR80966.1"/>
    </source>
</evidence>
<dbReference type="Gene3D" id="3.40.50.12780">
    <property type="entry name" value="N-terminal domain of ligase-like"/>
    <property type="match status" value="1"/>
</dbReference>
<dbReference type="InterPro" id="IPR042099">
    <property type="entry name" value="ANL_N_sf"/>
</dbReference>
<dbReference type="InterPro" id="IPR045851">
    <property type="entry name" value="AMP-bd_C_sf"/>
</dbReference>
<dbReference type="InterPro" id="IPR025110">
    <property type="entry name" value="AMP-bd_C"/>
</dbReference>
<dbReference type="CDD" id="cd05911">
    <property type="entry name" value="Firefly_Luc_like"/>
    <property type="match status" value="1"/>
</dbReference>
<dbReference type="InterPro" id="IPR000873">
    <property type="entry name" value="AMP-dep_synth/lig_dom"/>
</dbReference>
<dbReference type="GO" id="GO:0016405">
    <property type="term" value="F:CoA-ligase activity"/>
    <property type="evidence" value="ECO:0007669"/>
    <property type="project" value="TreeGrafter"/>
</dbReference>
<protein>
    <recommendedName>
        <fullName evidence="7">Phenylacetyl-CoA ligase</fullName>
    </recommendedName>
</protein>
<dbReference type="KEGG" id="ssck:SPSK_05112"/>
<dbReference type="RefSeq" id="XP_016583642.1">
    <property type="nucleotide sequence ID" value="XM_016731863.1"/>
</dbReference>
<comment type="similarity">
    <text evidence="1">Belongs to the ATP-dependent AMP-binding enzyme family.</text>
</comment>
<evidence type="ECO:0000259" key="4">
    <source>
        <dbReference type="Pfam" id="PF13193"/>
    </source>
</evidence>
<gene>
    <name evidence="5" type="ORF">SPSK_05112</name>
</gene>
<dbReference type="PANTHER" id="PTHR24096:SF149">
    <property type="entry name" value="AMP-BINDING DOMAIN-CONTAINING PROTEIN-RELATED"/>
    <property type="match status" value="1"/>
</dbReference>
<evidence type="ECO:0000256" key="2">
    <source>
        <dbReference type="ARBA" id="ARBA00022598"/>
    </source>
</evidence>
<reference evidence="5 6" key="2">
    <citation type="journal article" date="2015" name="Eukaryot. Cell">
        <title>Asexual propagation of a virulent clone complex in a human and feline outbreak of sporotrichosis.</title>
        <authorList>
            <person name="Teixeira Mde M."/>
            <person name="Rodrigues A.M."/>
            <person name="Tsui C.K."/>
            <person name="de Almeida L.G."/>
            <person name="Van Diepeningen A.D."/>
            <person name="van den Ende B.G."/>
            <person name="Fernandes G.F."/>
            <person name="Kano R."/>
            <person name="Hamelin R.C."/>
            <person name="Lopes-Bezerra L.M."/>
            <person name="Vasconcelos A.T."/>
            <person name="de Hoog S."/>
            <person name="de Camargo Z.P."/>
            <person name="Felipe M.S."/>
        </authorList>
    </citation>
    <scope>NUCLEOTIDE SEQUENCE [LARGE SCALE GENOMIC DNA]</scope>
    <source>
        <strain evidence="5 6">1099-18</strain>
    </source>
</reference>
<dbReference type="AlphaFoldDB" id="A0A0F2LYK5"/>
<keyword evidence="2" id="KW-0436">Ligase</keyword>
<evidence type="ECO:0000256" key="1">
    <source>
        <dbReference type="ARBA" id="ARBA00006432"/>
    </source>
</evidence>
<dbReference type="Pfam" id="PF00501">
    <property type="entry name" value="AMP-binding"/>
    <property type="match status" value="1"/>
</dbReference>
<sequence>MPFESPFPPLTIPEVDLWSLLFERKSKPFSDSKEIFTDSETGRSYTFGDLRSTSLEFGKGLQSLWNWKRGDVLAFYTPNNIDTPPAMLGLLWAGGICSPANPLYTEHELTFQLRDSGATAVITQLPFLETARRAAKAVGIPEDRIILLGDAHDPSGRFRHFSAIRNPSFKGRATAEPVDVHKDLAFLVYSSGTTGLPKGVCLTHYNVVANVLQMSSMDGLIFHPFGGTDGKGDKGLGITPFFHIYGLTCCILVFINTGWELISMPRFDLERACQLIEKYKISFAYVPPPVVLAFSKHPVVDKYDLTSMRMFHSGAAPLTPELATALWDRLKIPVKQGYGLSETSPVAMMQLLHEWGKFMGSVGRLLPNMQARLVDPDEGTDVAELGKPGELWLKGPNVFQGYLNLPDNTKATMSADGYFKTGDIFIADKYGNFTCVDRLKELIKYKGFQVPPAELEGILLGHKDIADAGVIGVEDKAQATEVPRAYVVMKPGLPTDAAKAKEIVDWLASLTAPHKKLRGGVHFVKEIPKSPSGKILRRVLRDQVRQAEKAGASKL</sequence>
<reference evidence="5 6" key="1">
    <citation type="journal article" date="2014" name="BMC Genomics">
        <title>Comparative genomics of the major fungal agents of human and animal Sporotrichosis: Sporothrix schenckii and Sporothrix brasiliensis.</title>
        <authorList>
            <person name="Teixeira M.M."/>
            <person name="de Almeida L.G."/>
            <person name="Kubitschek-Barreira P."/>
            <person name="Alves F.L."/>
            <person name="Kioshima E.S."/>
            <person name="Abadio A.K."/>
            <person name="Fernandes L."/>
            <person name="Derengowski L.S."/>
            <person name="Ferreira K.S."/>
            <person name="Souza R.C."/>
            <person name="Ruiz J.C."/>
            <person name="de Andrade N.C."/>
            <person name="Paes H.C."/>
            <person name="Nicola A.M."/>
            <person name="Albuquerque P."/>
            <person name="Gerber A.L."/>
            <person name="Martins V.P."/>
            <person name="Peconick L.D."/>
            <person name="Neto A.V."/>
            <person name="Chaucanez C.B."/>
            <person name="Silva P.A."/>
            <person name="Cunha O.L."/>
            <person name="de Oliveira F.F."/>
            <person name="dos Santos T.C."/>
            <person name="Barros A.L."/>
            <person name="Soares M.A."/>
            <person name="de Oliveira L.M."/>
            <person name="Marini M.M."/>
            <person name="Villalobos-Duno H."/>
            <person name="Cunha M.M."/>
            <person name="de Hoog S."/>
            <person name="da Silveira J.F."/>
            <person name="Henrissat B."/>
            <person name="Nino-Vega G.A."/>
            <person name="Cisalpino P.S."/>
            <person name="Mora-Montes H.M."/>
            <person name="Almeida S.R."/>
            <person name="Stajich J.E."/>
            <person name="Lopes-Bezerra L.M."/>
            <person name="Vasconcelos A.T."/>
            <person name="Felipe M.S."/>
        </authorList>
    </citation>
    <scope>NUCLEOTIDE SEQUENCE [LARGE SCALE GENOMIC DNA]</scope>
    <source>
        <strain evidence="5 6">1099-18</strain>
    </source>
</reference>
<accession>A0A0F2LYK5</accession>